<keyword evidence="3 4" id="KW-0326">Glycosidase</keyword>
<dbReference type="InterPro" id="IPR013320">
    <property type="entry name" value="ConA-like_dom_sf"/>
</dbReference>
<dbReference type="Pfam" id="PF08244">
    <property type="entry name" value="Glyco_hydro_32C"/>
    <property type="match status" value="1"/>
</dbReference>
<evidence type="ECO:0000313" key="9">
    <source>
        <dbReference type="Proteomes" id="UP000001025"/>
    </source>
</evidence>
<comment type="similarity">
    <text evidence="1 4">Belongs to the glycosyl hydrolase 32 family.</text>
</comment>
<evidence type="ECO:0000256" key="4">
    <source>
        <dbReference type="RuleBase" id="RU362110"/>
    </source>
</evidence>
<keyword evidence="9" id="KW-1185">Reference proteome</keyword>
<dbReference type="PATRIC" id="fig|243090.15.peg.5973"/>
<dbReference type="InterPro" id="IPR013148">
    <property type="entry name" value="Glyco_hydro_32_N"/>
</dbReference>
<dbReference type="HOGENOM" id="CLU_001528_3_1_0"/>
<evidence type="ECO:0000259" key="6">
    <source>
        <dbReference type="Pfam" id="PF00251"/>
    </source>
</evidence>
<evidence type="ECO:0000313" key="8">
    <source>
        <dbReference type="EMBL" id="CAD77540.1"/>
    </source>
</evidence>
<dbReference type="PANTHER" id="PTHR42800">
    <property type="entry name" value="EXOINULINASE INUD (AFU_ORTHOLOGUE AFUA_5G00480)"/>
    <property type="match status" value="1"/>
</dbReference>
<dbReference type="PANTHER" id="PTHR42800:SF1">
    <property type="entry name" value="EXOINULINASE INUD (AFU_ORTHOLOGUE AFUA_5G00480)"/>
    <property type="match status" value="1"/>
</dbReference>
<dbReference type="SUPFAM" id="SSF49899">
    <property type="entry name" value="Concanavalin A-like lectins/glucanases"/>
    <property type="match status" value="1"/>
</dbReference>
<gene>
    <name evidence="8" type="ordered locus">RB12360</name>
</gene>
<dbReference type="SMART" id="SM00640">
    <property type="entry name" value="Glyco_32"/>
    <property type="match status" value="1"/>
</dbReference>
<evidence type="ECO:0000256" key="5">
    <source>
        <dbReference type="SAM" id="MobiDB-lite"/>
    </source>
</evidence>
<evidence type="ECO:0000256" key="2">
    <source>
        <dbReference type="ARBA" id="ARBA00022801"/>
    </source>
</evidence>
<feature type="domain" description="Glycosyl hydrolase family 32 C-terminal" evidence="7">
    <location>
        <begin position="392"/>
        <end position="514"/>
    </location>
</feature>
<dbReference type="OrthoDB" id="9759709at2"/>
<evidence type="ECO:0000256" key="1">
    <source>
        <dbReference type="ARBA" id="ARBA00009902"/>
    </source>
</evidence>
<keyword evidence="2 4" id="KW-0378">Hydrolase</keyword>
<dbReference type="GO" id="GO:0004575">
    <property type="term" value="F:sucrose alpha-glucosidase activity"/>
    <property type="evidence" value="ECO:0000318"/>
    <property type="project" value="GO_Central"/>
</dbReference>
<dbReference type="Proteomes" id="UP000001025">
    <property type="component" value="Chromosome"/>
</dbReference>
<dbReference type="AlphaFoldDB" id="Q7UIS2"/>
<evidence type="ECO:0000256" key="3">
    <source>
        <dbReference type="ARBA" id="ARBA00023295"/>
    </source>
</evidence>
<dbReference type="SUPFAM" id="SSF75005">
    <property type="entry name" value="Arabinanase/levansucrase/invertase"/>
    <property type="match status" value="1"/>
</dbReference>
<dbReference type="GO" id="GO:0031219">
    <property type="term" value="F:levanase activity"/>
    <property type="evidence" value="ECO:0007669"/>
    <property type="project" value="UniProtKB-EC"/>
</dbReference>
<dbReference type="InParanoid" id="Q7UIS2"/>
<proteinExistence type="inferred from homology"/>
<dbReference type="STRING" id="243090.RB12360"/>
<sequence>MAWTKAASHPLGGSAVYSRETTPPASYTDAVDHRTPRPPPSMTTSHHILFVATTVLACVLPASPVQSQYDPHPAGIDYREDYRNQFHFSPKSEWMNDINALIYADGKYHMLYQWGKAIRHGGYATSPDLLHWKDEGVALIPQESFLPAEAKRNVSGAQVYSGSGVLISGETAEKITGSTKEAMVMIYTGTKAGTCLAWSNDGGTTWHDYSGNPVANQTEGADPRDPCVFFHEPTGKWILALYENGTTLYGSDDLVEWKQLSNIDFGYECPDMFELPLDGNTENMKWVLHDANGSYLVGQFDGVRFTPEQETLVMDVGPDFYAGQTFFRPNLPSGDVIQIAWNDHWNGGIGESPWERNATFPVKIGLVTHDGKMKVTRTPIQAITTIYDDTTNWTNETITPEDENGGLLKDVRAEAFDLTATFDLSDSTAGQIVFRIANKEIVYDIEKQLLLGKSLKPDHDKKLTIRMLVDWSSLEVFSAGGVFSYSEQFAFTPDDESVRLFTRGGNVALEKLQLNRVKSIW</sequence>
<accession>Q7UIS2</accession>
<dbReference type="Gene3D" id="2.115.10.20">
    <property type="entry name" value="Glycosyl hydrolase domain, family 43"/>
    <property type="match status" value="1"/>
</dbReference>
<dbReference type="GO" id="GO:0005987">
    <property type="term" value="P:sucrose catabolic process"/>
    <property type="evidence" value="ECO:0000318"/>
    <property type="project" value="GO_Central"/>
</dbReference>
<dbReference type="CAZy" id="GH32">
    <property type="family name" value="Glycoside Hydrolase Family 32"/>
</dbReference>
<dbReference type="InterPro" id="IPR023296">
    <property type="entry name" value="Glyco_hydro_beta-prop_sf"/>
</dbReference>
<feature type="domain" description="Glycosyl hydrolase family 32 N-terminal" evidence="6">
    <location>
        <begin position="87"/>
        <end position="372"/>
    </location>
</feature>
<evidence type="ECO:0000259" key="7">
    <source>
        <dbReference type="Pfam" id="PF08244"/>
    </source>
</evidence>
<dbReference type="EnsemblBacteria" id="CAD77540">
    <property type="protein sequence ID" value="CAD77540"/>
    <property type="gene ID" value="RB12360"/>
</dbReference>
<reference evidence="8 9" key="1">
    <citation type="journal article" date="2003" name="Proc. Natl. Acad. Sci. U.S.A.">
        <title>Complete genome sequence of the marine planctomycete Pirellula sp. strain 1.</title>
        <authorList>
            <person name="Gloeckner F.O."/>
            <person name="Kube M."/>
            <person name="Bauer M."/>
            <person name="Teeling H."/>
            <person name="Lombardot T."/>
            <person name="Ludwig W."/>
            <person name="Gade D."/>
            <person name="Beck A."/>
            <person name="Borzym K."/>
            <person name="Heitmann K."/>
            <person name="Rabus R."/>
            <person name="Schlesner H."/>
            <person name="Amann R."/>
            <person name="Reinhardt R."/>
        </authorList>
    </citation>
    <scope>NUCLEOTIDE SEQUENCE [LARGE SCALE GENOMIC DNA]</scope>
    <source>
        <strain evidence="9">DSM 10527 / NCIMB 13988 / SH1</strain>
    </source>
</reference>
<dbReference type="EMBL" id="BX294154">
    <property type="protein sequence ID" value="CAD77540.1"/>
    <property type="molecule type" value="Genomic_DNA"/>
</dbReference>
<dbReference type="Pfam" id="PF00251">
    <property type="entry name" value="Glyco_hydro_32N"/>
    <property type="match status" value="1"/>
</dbReference>
<dbReference type="InterPro" id="IPR013189">
    <property type="entry name" value="Glyco_hydro_32_C"/>
</dbReference>
<name>Q7UIS2_RHOBA</name>
<dbReference type="GO" id="GO:0005737">
    <property type="term" value="C:cytoplasm"/>
    <property type="evidence" value="ECO:0000318"/>
    <property type="project" value="GO_Central"/>
</dbReference>
<organism evidence="8 9">
    <name type="scientific">Rhodopirellula baltica (strain DSM 10527 / NCIMB 13988 / SH1)</name>
    <dbReference type="NCBI Taxonomy" id="243090"/>
    <lineage>
        <taxon>Bacteria</taxon>
        <taxon>Pseudomonadati</taxon>
        <taxon>Planctomycetota</taxon>
        <taxon>Planctomycetia</taxon>
        <taxon>Pirellulales</taxon>
        <taxon>Pirellulaceae</taxon>
        <taxon>Rhodopirellula</taxon>
    </lineage>
</organism>
<feature type="region of interest" description="Disordered" evidence="5">
    <location>
        <begin position="1"/>
        <end position="39"/>
    </location>
</feature>
<dbReference type="EC" id="3.2.1.65" evidence="8"/>
<dbReference type="KEGG" id="rba:RB12360"/>
<protein>
    <submittedName>
        <fullName evidence="8">Levanase</fullName>
        <ecNumber evidence="8">3.2.1.65</ecNumber>
    </submittedName>
</protein>
<dbReference type="InterPro" id="IPR001362">
    <property type="entry name" value="Glyco_hydro_32"/>
</dbReference>
<dbReference type="eggNOG" id="COG1621">
    <property type="taxonomic scope" value="Bacteria"/>
</dbReference>
<dbReference type="CDD" id="cd18622">
    <property type="entry name" value="GH32_Inu-like"/>
    <property type="match status" value="1"/>
</dbReference>
<dbReference type="Gene3D" id="2.60.120.560">
    <property type="entry name" value="Exo-inulinase, domain 1"/>
    <property type="match status" value="1"/>
</dbReference>